<protein>
    <recommendedName>
        <fullName evidence="11">SLC41A/MgtE integral membrane domain-containing protein</fullName>
    </recommendedName>
</protein>
<evidence type="ECO:0000256" key="9">
    <source>
        <dbReference type="SAM" id="MobiDB-lite"/>
    </source>
</evidence>
<comment type="caution">
    <text evidence="12">The sequence shown here is derived from an EMBL/GenBank/DDBJ whole genome shotgun (WGS) entry which is preliminary data.</text>
</comment>
<keyword evidence="8 10" id="KW-0472">Membrane</keyword>
<sequence length="581" mass="62787">MSRLLSSTTPSFAQASYTPLRESRHSTESFPGEEEEDDLDPDSISSPSSQQQRRTRQHSRRSSRSIGNITPATDDTNNHVLASDSDDDSDVNQRELDDRKESIVDGSNSNYPHQQQQRQGSADSSSTIVSIDSNADDTHPPKYARESFEFSEPGHDREYGPGLSVEQGGGGAGGLRDAIEGEADKGLWMQALTTLVIAVSGLICAGWLLDEVQHWPVFLEISELIILIPILLNLKGNLEMNLASRLSTACNMGLLDSPSSRNAFIKGNLALLQLQSLTVGSVAGLFSFALGMIVHPTTNNLEEIALMISSSMLCASASSFVLGSFMCGLVLICRHFRVNPDNIAVPLASSFGDLVTLVILAGIAVFLADYIQTPLCISVLVTLLALIPVWFYIVRKNKYVSEVVKEGWGPVFSAMVIASTAGLTLERYINQYPGMAMISPVLNGLTGNIGSIYASRISTALHANIQENYRSTEKTLFLVHIPIEVLFLAVISILGLGDVQWSLGVVAGYTIVALVLVSISLALAKWITRLFWKWGYDPDNYALPILTSLIDVLGTALLVVGFWALGYGKNGATPPPPPGNA</sequence>
<feature type="transmembrane region" description="Helical" evidence="10">
    <location>
        <begin position="545"/>
        <end position="565"/>
    </location>
</feature>
<feature type="transmembrane region" description="Helical" evidence="10">
    <location>
        <begin position="371"/>
        <end position="394"/>
    </location>
</feature>
<keyword evidence="6 10" id="KW-1133">Transmembrane helix</keyword>
<dbReference type="Gene3D" id="1.10.357.20">
    <property type="entry name" value="SLC41 divalent cation transporters, integral membrane domain"/>
    <property type="match status" value="2"/>
</dbReference>
<keyword evidence="7" id="KW-0406">Ion transport</keyword>
<feature type="compositionally biased region" description="Low complexity" evidence="9">
    <location>
        <begin position="42"/>
        <end position="52"/>
    </location>
</feature>
<dbReference type="OrthoDB" id="666972at2759"/>
<feature type="compositionally biased region" description="Polar residues" evidence="9">
    <location>
        <begin position="1"/>
        <end position="17"/>
    </location>
</feature>
<feature type="domain" description="SLC41A/MgtE integral membrane" evidence="11">
    <location>
        <begin position="440"/>
        <end position="559"/>
    </location>
</feature>
<evidence type="ECO:0000256" key="10">
    <source>
        <dbReference type="SAM" id="Phobius"/>
    </source>
</evidence>
<evidence type="ECO:0000256" key="4">
    <source>
        <dbReference type="ARBA" id="ARBA00022692"/>
    </source>
</evidence>
<feature type="transmembrane region" description="Helical" evidence="10">
    <location>
        <begin position="437"/>
        <end position="455"/>
    </location>
</feature>
<feature type="transmembrane region" description="Helical" evidence="10">
    <location>
        <begin position="501"/>
        <end position="524"/>
    </location>
</feature>
<evidence type="ECO:0000256" key="1">
    <source>
        <dbReference type="ARBA" id="ARBA00004141"/>
    </source>
</evidence>
<dbReference type="FunFam" id="1.10.357.20:FF:000001">
    <property type="entry name" value="Solute carrier family 41 member 2"/>
    <property type="match status" value="1"/>
</dbReference>
<evidence type="ECO:0000256" key="8">
    <source>
        <dbReference type="ARBA" id="ARBA00023136"/>
    </source>
</evidence>
<dbReference type="PANTHER" id="PTHR16228:SF7">
    <property type="entry name" value="SLC41A_MGTE INTEGRAL MEMBRANE DOMAIN-CONTAINING PROTEIN"/>
    <property type="match status" value="1"/>
</dbReference>
<keyword evidence="5" id="KW-0460">Magnesium</keyword>
<keyword evidence="3" id="KW-0813">Transport</keyword>
<dbReference type="GO" id="GO:0005886">
    <property type="term" value="C:plasma membrane"/>
    <property type="evidence" value="ECO:0007669"/>
    <property type="project" value="TreeGrafter"/>
</dbReference>
<feature type="domain" description="SLC41A/MgtE integral membrane" evidence="11">
    <location>
        <begin position="228"/>
        <end position="363"/>
    </location>
</feature>
<dbReference type="GO" id="GO:0008324">
    <property type="term" value="F:monoatomic cation transmembrane transporter activity"/>
    <property type="evidence" value="ECO:0007669"/>
    <property type="project" value="InterPro"/>
</dbReference>
<dbReference type="InterPro" id="IPR006667">
    <property type="entry name" value="SLC41_membr_dom"/>
</dbReference>
<evidence type="ECO:0000256" key="7">
    <source>
        <dbReference type="ARBA" id="ARBA00023065"/>
    </source>
</evidence>
<gene>
    <name evidence="12" type="ORF">BGZ97_005656</name>
</gene>
<feature type="compositionally biased region" description="Acidic residues" evidence="9">
    <location>
        <begin position="31"/>
        <end position="41"/>
    </location>
</feature>
<organism evidence="12 13">
    <name type="scientific">Linnemannia gamsii</name>
    <dbReference type="NCBI Taxonomy" id="64522"/>
    <lineage>
        <taxon>Eukaryota</taxon>
        <taxon>Fungi</taxon>
        <taxon>Fungi incertae sedis</taxon>
        <taxon>Mucoromycota</taxon>
        <taxon>Mortierellomycotina</taxon>
        <taxon>Mortierellomycetes</taxon>
        <taxon>Mortierellales</taxon>
        <taxon>Mortierellaceae</taxon>
        <taxon>Linnemannia</taxon>
    </lineage>
</organism>
<feature type="transmembrane region" description="Helical" evidence="10">
    <location>
        <begin position="306"/>
        <end position="332"/>
    </location>
</feature>
<evidence type="ECO:0000256" key="5">
    <source>
        <dbReference type="ARBA" id="ARBA00022842"/>
    </source>
</evidence>
<feature type="compositionally biased region" description="Basic and acidic residues" evidence="9">
    <location>
        <begin position="136"/>
        <end position="159"/>
    </location>
</feature>
<evidence type="ECO:0000256" key="3">
    <source>
        <dbReference type="ARBA" id="ARBA00022448"/>
    </source>
</evidence>
<evidence type="ECO:0000256" key="2">
    <source>
        <dbReference type="ARBA" id="ARBA00009749"/>
    </source>
</evidence>
<evidence type="ECO:0000256" key="6">
    <source>
        <dbReference type="ARBA" id="ARBA00022989"/>
    </source>
</evidence>
<dbReference type="Proteomes" id="UP000823405">
    <property type="component" value="Unassembled WGS sequence"/>
</dbReference>
<feature type="compositionally biased region" description="Polar residues" evidence="9">
    <location>
        <begin position="66"/>
        <end position="80"/>
    </location>
</feature>
<accession>A0A9P6UGA5</accession>
<dbReference type="PANTHER" id="PTHR16228">
    <property type="entry name" value="DIVALENT CATION TRANSPORTER SOLUTE CARRIER FAMILY 41"/>
    <property type="match status" value="1"/>
</dbReference>
<keyword evidence="13" id="KW-1185">Reference proteome</keyword>
<feature type="transmembrane region" description="Helical" evidence="10">
    <location>
        <begin position="344"/>
        <end position="365"/>
    </location>
</feature>
<dbReference type="InterPro" id="IPR045349">
    <property type="entry name" value="SLC41A1-3"/>
</dbReference>
<dbReference type="AlphaFoldDB" id="A0A9P6UGA5"/>
<feature type="compositionally biased region" description="Polar residues" evidence="9">
    <location>
        <begin position="105"/>
        <end position="133"/>
    </location>
</feature>
<feature type="transmembrane region" description="Helical" evidence="10">
    <location>
        <begin position="186"/>
        <end position="209"/>
    </location>
</feature>
<keyword evidence="4 10" id="KW-0812">Transmembrane</keyword>
<feature type="transmembrane region" description="Helical" evidence="10">
    <location>
        <begin position="269"/>
        <end position="294"/>
    </location>
</feature>
<dbReference type="Pfam" id="PF01769">
    <property type="entry name" value="MgtE"/>
    <property type="match status" value="2"/>
</dbReference>
<feature type="transmembrane region" description="Helical" evidence="10">
    <location>
        <begin position="476"/>
        <end position="495"/>
    </location>
</feature>
<feature type="region of interest" description="Disordered" evidence="9">
    <location>
        <begin position="1"/>
        <end position="176"/>
    </location>
</feature>
<reference evidence="12" key="1">
    <citation type="journal article" date="2020" name="Fungal Divers.">
        <title>Resolving the Mortierellaceae phylogeny through synthesis of multi-gene phylogenetics and phylogenomics.</title>
        <authorList>
            <person name="Vandepol N."/>
            <person name="Liber J."/>
            <person name="Desiro A."/>
            <person name="Na H."/>
            <person name="Kennedy M."/>
            <person name="Barry K."/>
            <person name="Grigoriev I.V."/>
            <person name="Miller A.N."/>
            <person name="O'Donnell K."/>
            <person name="Stajich J.E."/>
            <person name="Bonito G."/>
        </authorList>
    </citation>
    <scope>NUCLEOTIDE SEQUENCE</scope>
    <source>
        <strain evidence="12">NVP60</strain>
    </source>
</reference>
<name>A0A9P6UGA5_9FUNG</name>
<feature type="transmembrane region" description="Helical" evidence="10">
    <location>
        <begin position="406"/>
        <end position="425"/>
    </location>
</feature>
<dbReference type="InterPro" id="IPR036739">
    <property type="entry name" value="SLC41_membr_dom_sf"/>
</dbReference>
<evidence type="ECO:0000259" key="11">
    <source>
        <dbReference type="Pfam" id="PF01769"/>
    </source>
</evidence>
<dbReference type="SUPFAM" id="SSF161093">
    <property type="entry name" value="MgtE membrane domain-like"/>
    <property type="match status" value="2"/>
</dbReference>
<feature type="compositionally biased region" description="Basic and acidic residues" evidence="9">
    <location>
        <begin position="91"/>
        <end position="103"/>
    </location>
</feature>
<dbReference type="EMBL" id="JAAAIN010002535">
    <property type="protein sequence ID" value="KAG0292220.1"/>
    <property type="molecule type" value="Genomic_DNA"/>
</dbReference>
<comment type="subcellular location">
    <subcellularLocation>
        <location evidence="1">Membrane</location>
        <topology evidence="1">Multi-pass membrane protein</topology>
    </subcellularLocation>
</comment>
<proteinExistence type="inferred from homology"/>
<evidence type="ECO:0000313" key="13">
    <source>
        <dbReference type="Proteomes" id="UP000823405"/>
    </source>
</evidence>
<comment type="similarity">
    <text evidence="2">Belongs to the SLC41A transporter family.</text>
</comment>
<evidence type="ECO:0000313" key="12">
    <source>
        <dbReference type="EMBL" id="KAG0292220.1"/>
    </source>
</evidence>
<feature type="compositionally biased region" description="Basic residues" evidence="9">
    <location>
        <begin position="53"/>
        <end position="63"/>
    </location>
</feature>